<feature type="domain" description="Conserved oligomeric complex COG6 N-terminal" evidence="12">
    <location>
        <begin position="284"/>
        <end position="390"/>
    </location>
</feature>
<feature type="region of interest" description="Disordered" evidence="11">
    <location>
        <begin position="14"/>
        <end position="42"/>
    </location>
</feature>
<dbReference type="OrthoDB" id="272987at2759"/>
<protein>
    <recommendedName>
        <fullName evidence="3 10">Conserved oligomeric Golgi complex subunit 6</fullName>
        <shortName evidence="10">COG complex subunit 6</shortName>
    </recommendedName>
    <alternativeName>
        <fullName evidence="8 10">Component of oligomeric Golgi complex 6</fullName>
    </alternativeName>
</protein>
<keyword evidence="7 10" id="KW-0472">Membrane</keyword>
<gene>
    <name evidence="14" type="ORF">SCODWIG_00828</name>
</gene>
<evidence type="ECO:0000256" key="9">
    <source>
        <dbReference type="ARBA" id="ARBA00043873"/>
    </source>
</evidence>
<comment type="similarity">
    <text evidence="2 10">Belongs to the COG6 family.</text>
</comment>
<evidence type="ECO:0000256" key="3">
    <source>
        <dbReference type="ARBA" id="ARBA00020973"/>
    </source>
</evidence>
<accession>A0A376B309</accession>
<comment type="function">
    <text evidence="10">Acts as component of the peripheral membrane COG complex that is involved in intra-Golgi protein trafficking. COG is located at the cis-Golgi, and regulates tethering of retrograde intra-Golgi vesicles and possibly a number of other membrane trafficking events.</text>
</comment>
<dbReference type="GO" id="GO:0006891">
    <property type="term" value="P:intra-Golgi vesicle-mediated transport"/>
    <property type="evidence" value="ECO:0007669"/>
    <property type="project" value="UniProtKB-UniRule"/>
</dbReference>
<dbReference type="GO" id="GO:0015031">
    <property type="term" value="P:protein transport"/>
    <property type="evidence" value="ECO:0007669"/>
    <property type="project" value="UniProtKB-KW"/>
</dbReference>
<evidence type="ECO:0000259" key="13">
    <source>
        <dbReference type="Pfam" id="PF20653"/>
    </source>
</evidence>
<keyword evidence="5 10" id="KW-0653">Protein transport</keyword>
<dbReference type="SMART" id="SM01087">
    <property type="entry name" value="COG6"/>
    <property type="match status" value="1"/>
</dbReference>
<reference evidence="15" key="1">
    <citation type="submission" date="2018-06" db="EMBL/GenBank/DDBJ databases">
        <authorList>
            <person name="Guldener U."/>
        </authorList>
    </citation>
    <scope>NUCLEOTIDE SEQUENCE [LARGE SCALE GENOMIC DNA]</scope>
    <source>
        <strain evidence="15">UTAD17</strain>
    </source>
</reference>
<evidence type="ECO:0000256" key="7">
    <source>
        <dbReference type="ARBA" id="ARBA00023136"/>
    </source>
</evidence>
<dbReference type="InterPro" id="IPR048368">
    <property type="entry name" value="COG6_N"/>
</dbReference>
<dbReference type="InterPro" id="IPR048369">
    <property type="entry name" value="COG6_C"/>
</dbReference>
<dbReference type="VEuPathDB" id="FungiDB:SCODWIG_00828"/>
<dbReference type="EMBL" id="UFAJ01000085">
    <property type="protein sequence ID" value="SSD59067.1"/>
    <property type="molecule type" value="Genomic_DNA"/>
</dbReference>
<dbReference type="GO" id="GO:0017119">
    <property type="term" value="C:Golgi transport complex"/>
    <property type="evidence" value="ECO:0007669"/>
    <property type="project" value="UniProtKB-UniRule"/>
</dbReference>
<evidence type="ECO:0000313" key="15">
    <source>
        <dbReference type="Proteomes" id="UP000262825"/>
    </source>
</evidence>
<keyword evidence="15" id="KW-1185">Reference proteome</keyword>
<name>A0A376B309_9ASCO</name>
<evidence type="ECO:0000256" key="2">
    <source>
        <dbReference type="ARBA" id="ARBA00011023"/>
    </source>
</evidence>
<comment type="subcellular location">
    <subcellularLocation>
        <location evidence="1 10">Golgi apparatus membrane</location>
        <topology evidence="1 10">Peripheral membrane protein</topology>
    </subcellularLocation>
</comment>
<evidence type="ECO:0000256" key="8">
    <source>
        <dbReference type="ARBA" id="ARBA00031348"/>
    </source>
</evidence>
<comment type="function">
    <text evidence="9">Acts as a component of the peripheral membrane COG complex that is involved in intra-Golgi protein trafficking. COG is located at the cis-Golgi, and regulates tethering of retrograde intra-Golgi vesicles and possibly a number of other membrane trafficking events.</text>
</comment>
<evidence type="ECO:0000259" key="12">
    <source>
        <dbReference type="Pfam" id="PF06419"/>
    </source>
</evidence>
<feature type="compositionally biased region" description="Low complexity" evidence="11">
    <location>
        <begin position="18"/>
        <end position="38"/>
    </location>
</feature>
<evidence type="ECO:0000256" key="1">
    <source>
        <dbReference type="ARBA" id="ARBA00004395"/>
    </source>
</evidence>
<keyword evidence="4 10" id="KW-0813">Transport</keyword>
<dbReference type="PANTHER" id="PTHR21506:SF0">
    <property type="entry name" value="CONSERVED OLIGOMERIC GOLGI COMPLEX SUBUNIT 6"/>
    <property type="match status" value="1"/>
</dbReference>
<dbReference type="Pfam" id="PF20653">
    <property type="entry name" value="COG6_C"/>
    <property type="match status" value="1"/>
</dbReference>
<evidence type="ECO:0000256" key="11">
    <source>
        <dbReference type="SAM" id="MobiDB-lite"/>
    </source>
</evidence>
<evidence type="ECO:0000313" key="14">
    <source>
        <dbReference type="EMBL" id="SSD59067.1"/>
    </source>
</evidence>
<evidence type="ECO:0000256" key="4">
    <source>
        <dbReference type="ARBA" id="ARBA00022448"/>
    </source>
</evidence>
<organism evidence="14 15">
    <name type="scientific">Saccharomycodes ludwigii</name>
    <dbReference type="NCBI Taxonomy" id="36035"/>
    <lineage>
        <taxon>Eukaryota</taxon>
        <taxon>Fungi</taxon>
        <taxon>Dikarya</taxon>
        <taxon>Ascomycota</taxon>
        <taxon>Saccharomycotina</taxon>
        <taxon>Saccharomycetes</taxon>
        <taxon>Saccharomycodales</taxon>
        <taxon>Saccharomycodaceae</taxon>
        <taxon>Saccharomycodes</taxon>
    </lineage>
</organism>
<keyword evidence="6 10" id="KW-0333">Golgi apparatus</keyword>
<dbReference type="PANTHER" id="PTHR21506">
    <property type="entry name" value="COMPONENT OF OLIGOMERIC GOLGI COMPLEX 6"/>
    <property type="match status" value="1"/>
</dbReference>
<dbReference type="AlphaFoldDB" id="A0A376B309"/>
<dbReference type="GO" id="GO:0000139">
    <property type="term" value="C:Golgi membrane"/>
    <property type="evidence" value="ECO:0007669"/>
    <property type="project" value="UniProtKB-SubCell"/>
</dbReference>
<proteinExistence type="inferred from homology"/>
<evidence type="ECO:0000256" key="10">
    <source>
        <dbReference type="RuleBase" id="RU365075"/>
    </source>
</evidence>
<dbReference type="Proteomes" id="UP000262825">
    <property type="component" value="Unassembled WGS sequence"/>
</dbReference>
<evidence type="ECO:0000256" key="5">
    <source>
        <dbReference type="ARBA" id="ARBA00022927"/>
    </source>
</evidence>
<sequence>MDFLYYQQYIIAQDTDSHNNNQNSSSNKNNNTNSNNSNVLPEPATRLSLTDVVPNKQFPGTGSNNSTASNNTPLNLNLLKNIINNDVASNTSLIANGNDLSYKMAKYAEISLNEFSNNNGQGLNNKDNVNDNSNIVTKNATNFVSSNYQRQQLQLPSVSSNIQDYIRKGNDDLASFDLETDTNIVSPNKKLSAIAVNSNSILSLADQLLATKLSNILADASTSSFSGNSVRNTGITASSTITNLRKCILILQTMIEDDAATCENTKDIINFKELLRTDFVGALKRKTLRSQLEREVLKENQYFLNMYIPIIKSLNRLSDPLMKILAIVKKDEKARDVFHKKITENIYGNNSEILTLRNDLKMLKLKKTILIYLKNNFTLNQLQDDILKNGDVNLEFFQVVDKILQIKENCAYLLSADENIGEAGTVLNSQLNDYLNIATKKIYNSLLDFLYEYDSREATNRSNTSYFPQSQKIDDDATISLFKKKLVYLSNDVEFFNSFLTKVIDTRSKKNLDDFLSQFELNMGTTVNTPVFTSKDKNSKVRPIILSAHDPIRYLGDVLAYVHSLLVNEQDFVDSLFKFQNESLEHVPKIILQETRTYLQGLDNKVLNGIFAKLANSIRIRLEQIIRFESDCTINLEIIQLLKLYQMMYTKYGISQNNLIIKNLKELKVVAQSKIIQDFADFIENNNVKPSENVANANLLPPEWLPKYLNKICDFFGKLESSLDSFSSEEEETRFTNKVLKEPFMEILPKQLLNSYPKSKKETTAKVSLLIMQVNCFDLIKSRIMPFHQTIFNGDNNVKMSEIYKALLQELDKYVNKLLEVQTRILFTSTGCEIYYNLFNMIFPIESVQEDVDYEMYYSVLENPIMNLDKIGHSVTKSLNDYLPKALTDFQDKLLFNLTSPIIADDISNKCFTKFSQFYSVFRNVLFLLYPNDKERIIQVLNFTPQEVDTLIGIA</sequence>
<dbReference type="Pfam" id="PF06419">
    <property type="entry name" value="COG6_N"/>
    <property type="match status" value="1"/>
</dbReference>
<feature type="domain" description="Conserved Oligomeric Golgi complex subunit 6 C-terminal" evidence="13">
    <location>
        <begin position="423"/>
        <end position="952"/>
    </location>
</feature>
<comment type="subunit">
    <text evidence="10">Component of the conserved oligomeric Golgi complex.</text>
</comment>
<dbReference type="InterPro" id="IPR010490">
    <property type="entry name" value="COG6"/>
</dbReference>
<evidence type="ECO:0000256" key="6">
    <source>
        <dbReference type="ARBA" id="ARBA00023034"/>
    </source>
</evidence>